<evidence type="ECO:0000313" key="9">
    <source>
        <dbReference type="EMBL" id="WDE97801.1"/>
    </source>
</evidence>
<evidence type="ECO:0000256" key="5">
    <source>
        <dbReference type="ARBA" id="ARBA00022884"/>
    </source>
</evidence>
<dbReference type="InterPro" id="IPR001247">
    <property type="entry name" value="ExoRNase_PH_dom1"/>
</dbReference>
<feature type="binding site" evidence="6">
    <location>
        <position position="83"/>
    </location>
    <ligand>
        <name>phosphate</name>
        <dbReference type="ChEBI" id="CHEBI:43474"/>
        <note>substrate</note>
    </ligand>
</feature>
<dbReference type="Proteomes" id="UP001214250">
    <property type="component" value="Chromosome 2"/>
</dbReference>
<dbReference type="SUPFAM" id="SSF55666">
    <property type="entry name" value="Ribonuclease PH domain 2-like"/>
    <property type="match status" value="1"/>
</dbReference>
<dbReference type="HAMAP" id="MF_00564">
    <property type="entry name" value="RNase_PH"/>
    <property type="match status" value="1"/>
</dbReference>
<reference evidence="9 10" key="1">
    <citation type="submission" date="2023-02" db="EMBL/GenBank/DDBJ databases">
        <title>Genome sequence of Lentisphaera profundi SAORIC-696.</title>
        <authorList>
            <person name="Kim e."/>
            <person name="Cho J.-C."/>
            <person name="Choi A."/>
            <person name="Kang I."/>
        </authorList>
    </citation>
    <scope>NUCLEOTIDE SEQUENCE [LARGE SCALE GENOMIC DNA]</scope>
    <source>
        <strain evidence="9 10">SAORIC-696</strain>
    </source>
</reference>
<dbReference type="Pfam" id="PF01138">
    <property type="entry name" value="RNase_PH"/>
    <property type="match status" value="1"/>
</dbReference>
<accession>A0ABY7VV80</accession>
<dbReference type="InterPro" id="IPR015847">
    <property type="entry name" value="ExoRNase_PH_dom2"/>
</dbReference>
<dbReference type="Gene3D" id="3.30.230.70">
    <property type="entry name" value="GHMP Kinase, N-terminal domain"/>
    <property type="match status" value="1"/>
</dbReference>
<dbReference type="CDD" id="cd11362">
    <property type="entry name" value="RNase_PH_bact"/>
    <property type="match status" value="1"/>
</dbReference>
<organism evidence="9 10">
    <name type="scientific">Lentisphaera profundi</name>
    <dbReference type="NCBI Taxonomy" id="1658616"/>
    <lineage>
        <taxon>Bacteria</taxon>
        <taxon>Pseudomonadati</taxon>
        <taxon>Lentisphaerota</taxon>
        <taxon>Lentisphaeria</taxon>
        <taxon>Lentisphaerales</taxon>
        <taxon>Lentisphaeraceae</taxon>
        <taxon>Lentisphaera</taxon>
    </lineage>
</organism>
<keyword evidence="6" id="KW-0808">Transferase</keyword>
<dbReference type="InterPro" id="IPR050080">
    <property type="entry name" value="RNase_PH"/>
</dbReference>
<dbReference type="PANTHER" id="PTHR11953:SF0">
    <property type="entry name" value="EXOSOME COMPLEX COMPONENT RRP41"/>
    <property type="match status" value="1"/>
</dbReference>
<keyword evidence="2 6" id="KW-0698">rRNA processing</keyword>
<dbReference type="RefSeq" id="WP_274152410.1">
    <property type="nucleotide sequence ID" value="NZ_CP117812.1"/>
</dbReference>
<evidence type="ECO:0000259" key="8">
    <source>
        <dbReference type="Pfam" id="PF03725"/>
    </source>
</evidence>
<dbReference type="InterPro" id="IPR027408">
    <property type="entry name" value="PNPase/RNase_PH_dom_sf"/>
</dbReference>
<dbReference type="InterPro" id="IPR002381">
    <property type="entry name" value="RNase_PH_bac-type"/>
</dbReference>
<evidence type="ECO:0000256" key="2">
    <source>
        <dbReference type="ARBA" id="ARBA00022552"/>
    </source>
</evidence>
<dbReference type="InterPro" id="IPR020568">
    <property type="entry name" value="Ribosomal_Su5_D2-typ_SF"/>
</dbReference>
<dbReference type="InterPro" id="IPR018336">
    <property type="entry name" value="RNase_PH_CS"/>
</dbReference>
<protein>
    <recommendedName>
        <fullName evidence="6">Ribonuclease PH</fullName>
        <shortName evidence="6">RNase PH</shortName>
        <ecNumber evidence="6">2.7.7.56</ecNumber>
    </recommendedName>
    <alternativeName>
        <fullName evidence="6">tRNA nucleotidyltransferase</fullName>
    </alternativeName>
</protein>
<proteinExistence type="inferred from homology"/>
<feature type="domain" description="Exoribonuclease phosphorolytic" evidence="7">
    <location>
        <begin position="10"/>
        <end position="137"/>
    </location>
</feature>
<comment type="subunit">
    <text evidence="6">Homohexameric ring arranged as a trimer of dimers.</text>
</comment>
<gene>
    <name evidence="6 9" type="primary">rph</name>
    <name evidence="9" type="ORF">PQO03_18400</name>
</gene>
<name>A0ABY7VV80_9BACT</name>
<evidence type="ECO:0000256" key="6">
    <source>
        <dbReference type="HAMAP-Rule" id="MF_00564"/>
    </source>
</evidence>
<keyword evidence="6" id="KW-0548">Nucleotidyltransferase</keyword>
<dbReference type="Pfam" id="PF03725">
    <property type="entry name" value="RNase_PH_C"/>
    <property type="match status" value="1"/>
</dbReference>
<dbReference type="SUPFAM" id="SSF54211">
    <property type="entry name" value="Ribosomal protein S5 domain 2-like"/>
    <property type="match status" value="1"/>
</dbReference>
<feature type="binding site" evidence="6">
    <location>
        <begin position="121"/>
        <end position="123"/>
    </location>
    <ligand>
        <name>phosphate</name>
        <dbReference type="ChEBI" id="CHEBI:43474"/>
        <note>substrate</note>
    </ligand>
</feature>
<comment type="function">
    <text evidence="6">Phosphorolytic 3'-5' exoribonuclease that plays an important role in tRNA 3'-end maturation. Removes nucleotide residues following the 3'-CCA terminus of tRNAs; can also add nucleotides to the ends of RNA molecules by using nucleoside diphosphates as substrates, but this may not be physiologically important. Probably plays a role in initiation of 16S rRNA degradation (leading to ribosome degradation) during starvation.</text>
</comment>
<evidence type="ECO:0000313" key="10">
    <source>
        <dbReference type="Proteomes" id="UP001214250"/>
    </source>
</evidence>
<keyword evidence="5" id="KW-0694">RNA-binding</keyword>
<keyword evidence="10" id="KW-1185">Reference proteome</keyword>
<evidence type="ECO:0000256" key="4">
    <source>
        <dbReference type="ARBA" id="ARBA00022694"/>
    </source>
</evidence>
<dbReference type="PROSITE" id="PS01277">
    <property type="entry name" value="RIBONUCLEASE_PH"/>
    <property type="match status" value="1"/>
</dbReference>
<dbReference type="PANTHER" id="PTHR11953">
    <property type="entry name" value="EXOSOME COMPLEX COMPONENT"/>
    <property type="match status" value="1"/>
</dbReference>
<dbReference type="InterPro" id="IPR036345">
    <property type="entry name" value="ExoRNase_PH_dom2_sf"/>
</dbReference>
<evidence type="ECO:0000256" key="1">
    <source>
        <dbReference type="ARBA" id="ARBA00006678"/>
    </source>
</evidence>
<evidence type="ECO:0000259" key="7">
    <source>
        <dbReference type="Pfam" id="PF01138"/>
    </source>
</evidence>
<keyword evidence="4 6" id="KW-0819">tRNA processing</keyword>
<comment type="similarity">
    <text evidence="1 6">Belongs to the RNase PH family.</text>
</comment>
<feature type="domain" description="Exoribonuclease phosphorolytic" evidence="8">
    <location>
        <begin position="155"/>
        <end position="220"/>
    </location>
</feature>
<dbReference type="NCBIfam" id="TIGR01966">
    <property type="entry name" value="RNasePH"/>
    <property type="match status" value="1"/>
</dbReference>
<comment type="catalytic activity">
    <reaction evidence="6">
        <text>tRNA(n+1) + phosphate = tRNA(n) + a ribonucleoside 5'-diphosphate</text>
        <dbReference type="Rhea" id="RHEA:10628"/>
        <dbReference type="Rhea" id="RHEA-COMP:17343"/>
        <dbReference type="Rhea" id="RHEA-COMP:17344"/>
        <dbReference type="ChEBI" id="CHEBI:43474"/>
        <dbReference type="ChEBI" id="CHEBI:57930"/>
        <dbReference type="ChEBI" id="CHEBI:173114"/>
        <dbReference type="EC" id="2.7.7.56"/>
    </reaction>
</comment>
<evidence type="ECO:0000256" key="3">
    <source>
        <dbReference type="ARBA" id="ARBA00022555"/>
    </source>
</evidence>
<dbReference type="EC" id="2.7.7.56" evidence="6"/>
<sequence length="238" mass="25572">MRVDGRQNEQLREIRFERGFVKNSLGSALSACGLTEVICTVNIKEGLPSWKRSGSGGWLTAEYRMLPGATHTRSKRESAVGGRSSEIQRLIGRTLRAAVDLDKLGDRTIQIDCDVLNADGGTRCASINGAMLALMVALKKMEEQGHSIEGVIKKPLAAISVGVVGGEVMLDLCYKEDSAADVDMNVIMTASGDFVEVQGTGEEAVFSRAELNALLDAGEKGTSEISAELAKIYPEFFL</sequence>
<keyword evidence="3 6" id="KW-0820">tRNA-binding</keyword>
<dbReference type="EMBL" id="CP117812">
    <property type="protein sequence ID" value="WDE97801.1"/>
    <property type="molecule type" value="Genomic_DNA"/>
</dbReference>